<organism evidence="2 3">
    <name type="scientific">Hornefia porci</name>
    <dbReference type="NCBI Taxonomy" id="2652292"/>
    <lineage>
        <taxon>Bacteria</taxon>
        <taxon>Bacillati</taxon>
        <taxon>Bacillota</taxon>
        <taxon>Clostridia</taxon>
        <taxon>Peptostreptococcales</taxon>
        <taxon>Anaerovoracaceae</taxon>
        <taxon>Hornefia</taxon>
    </lineage>
</organism>
<dbReference type="STRING" id="1261640.BHK98_03965"/>
<dbReference type="RefSeq" id="WP_075712288.1">
    <property type="nucleotide sequence ID" value="NZ_MJIE01000001.1"/>
</dbReference>
<gene>
    <name evidence="2" type="ORF">BHK98_03965</name>
</gene>
<proteinExistence type="predicted"/>
<feature type="domain" description="DUF551" evidence="1">
    <location>
        <begin position="25"/>
        <end position="85"/>
    </location>
</feature>
<name>A0A1Q9JGI1_9FIRM</name>
<dbReference type="Proteomes" id="UP000187404">
    <property type="component" value="Unassembled WGS sequence"/>
</dbReference>
<sequence>MRVINVEAQPAVPAFGQWIPASNPPENCEDVIVCVSGRRGNIIYDHGVEASDCCYENGTWYVGDASADTDNLTIHAWMPLPEPPEEESRKMIIGGKEVDRIEVFHGAEKVAVITDDKKTGAPGYRIEFKAGKTTTVKKCSDMDDVAFKEMAANEFCNRYCAFKACENCPIDKYLDQ</sequence>
<protein>
    <recommendedName>
        <fullName evidence="1">DUF551 domain-containing protein</fullName>
    </recommendedName>
</protein>
<keyword evidence="3" id="KW-1185">Reference proteome</keyword>
<dbReference type="AlphaFoldDB" id="A0A1Q9JGI1"/>
<dbReference type="Pfam" id="PF04448">
    <property type="entry name" value="DUF551"/>
    <property type="match status" value="1"/>
</dbReference>
<evidence type="ECO:0000313" key="3">
    <source>
        <dbReference type="Proteomes" id="UP000187404"/>
    </source>
</evidence>
<dbReference type="EMBL" id="MJIE01000001">
    <property type="protein sequence ID" value="OLR55293.1"/>
    <property type="molecule type" value="Genomic_DNA"/>
</dbReference>
<evidence type="ECO:0000313" key="2">
    <source>
        <dbReference type="EMBL" id="OLR55293.1"/>
    </source>
</evidence>
<dbReference type="InterPro" id="IPR007539">
    <property type="entry name" value="DUF551"/>
</dbReference>
<dbReference type="OrthoDB" id="1094072at2"/>
<comment type="caution">
    <text evidence="2">The sequence shown here is derived from an EMBL/GenBank/DDBJ whole genome shotgun (WGS) entry which is preliminary data.</text>
</comment>
<evidence type="ECO:0000259" key="1">
    <source>
        <dbReference type="Pfam" id="PF04448"/>
    </source>
</evidence>
<reference evidence="2 3" key="1">
    <citation type="journal article" date="2016" name="Appl. Environ. Microbiol.">
        <title>Function and Phylogeny of Bacterial Butyryl Coenzyme A:Acetate Transferases and Their Diversity in the Proximal Colon of Swine.</title>
        <authorList>
            <person name="Trachsel J."/>
            <person name="Bayles D.O."/>
            <person name="Looft T."/>
            <person name="Levine U.Y."/>
            <person name="Allen H.K."/>
        </authorList>
    </citation>
    <scope>NUCLEOTIDE SEQUENCE [LARGE SCALE GENOMIC DNA]</scope>
    <source>
        <strain evidence="2 3">68-3-10</strain>
    </source>
</reference>
<accession>A0A1Q9JGI1</accession>